<name>A0A1H9EBF8_9GAMM</name>
<reference evidence="3" key="1">
    <citation type="submission" date="2016-10" db="EMBL/GenBank/DDBJ databases">
        <authorList>
            <person name="Varghese N."/>
            <person name="Submissions S."/>
        </authorList>
    </citation>
    <scope>NUCLEOTIDE SEQUENCE [LARGE SCALE GENOMIC DNA]</scope>
    <source>
        <strain evidence="3">DSM 18887</strain>
    </source>
</reference>
<feature type="transmembrane region" description="Helical" evidence="1">
    <location>
        <begin position="87"/>
        <end position="108"/>
    </location>
</feature>
<accession>A0A1H9EBF8</accession>
<evidence type="ECO:0000313" key="3">
    <source>
        <dbReference type="Proteomes" id="UP000198749"/>
    </source>
</evidence>
<evidence type="ECO:0000256" key="1">
    <source>
        <dbReference type="SAM" id="Phobius"/>
    </source>
</evidence>
<evidence type="ECO:0000313" key="2">
    <source>
        <dbReference type="EMBL" id="SEQ22603.1"/>
    </source>
</evidence>
<dbReference type="AlphaFoldDB" id="A0A1H9EBF8"/>
<keyword evidence="3" id="KW-1185">Reference proteome</keyword>
<organism evidence="2 3">
    <name type="scientific">Amphritea atlantica</name>
    <dbReference type="NCBI Taxonomy" id="355243"/>
    <lineage>
        <taxon>Bacteria</taxon>
        <taxon>Pseudomonadati</taxon>
        <taxon>Pseudomonadota</taxon>
        <taxon>Gammaproteobacteria</taxon>
        <taxon>Oceanospirillales</taxon>
        <taxon>Oceanospirillaceae</taxon>
        <taxon>Amphritea</taxon>
    </lineage>
</organism>
<gene>
    <name evidence="2" type="ORF">SAMN03080615_00789</name>
</gene>
<dbReference type="Proteomes" id="UP000198749">
    <property type="component" value="Unassembled WGS sequence"/>
</dbReference>
<keyword evidence="1" id="KW-0472">Membrane</keyword>
<feature type="transmembrane region" description="Helical" evidence="1">
    <location>
        <begin position="47"/>
        <end position="67"/>
    </location>
</feature>
<protein>
    <submittedName>
        <fullName evidence="2">Uncharacterized protein</fullName>
    </submittedName>
</protein>
<keyword evidence="1" id="KW-0812">Transmembrane</keyword>
<feature type="transmembrane region" description="Helical" evidence="1">
    <location>
        <begin position="12"/>
        <end position="35"/>
    </location>
</feature>
<keyword evidence="1" id="KW-1133">Transmembrane helix</keyword>
<dbReference type="EMBL" id="FOGB01000002">
    <property type="protein sequence ID" value="SEQ22603.1"/>
    <property type="molecule type" value="Genomic_DNA"/>
</dbReference>
<proteinExistence type="predicted"/>
<dbReference type="STRING" id="355243.SAMN03080615_00789"/>
<dbReference type="RefSeq" id="WP_091354315.1">
    <property type="nucleotide sequence ID" value="NZ_AP025284.1"/>
</dbReference>
<sequence>MRKERYFHIASAWGLYLSLLVSLSLYILGSFYYAIKGTSIDGVLDFFHLFKLVFIALLGVVLVARAANVFRYRDFYLYYYMVRYLDFIGWIVVVLTAAILLIFSIEFIPFSYVYIGIYKYLPVEKLIVLVSLSDLVLSVFHNKGDKIDVSLLCQNKSKLGKYISERRKLFLISLLTIPFLMDSITYVKDDYVVISGSTGDSQLQFVSEGPLAFKIPYFQRFSYFFTGKSTSKAHIITSDAHIIVEYSFVPDVNISKLCAGYDRYGICNQLILSNRINDLYSPILKRDLSRGDFYTEELIKENFLLFNQFDDVNAMMYAKDDKWYKKLTVEKVEIIKK</sequence>